<accession>A0A2P2PCB7</accession>
<name>A0A2P2PCB7_RHIMU</name>
<evidence type="ECO:0000313" key="1">
    <source>
        <dbReference type="EMBL" id="MBX52384.1"/>
    </source>
</evidence>
<dbReference type="AlphaFoldDB" id="A0A2P2PCB7"/>
<organism evidence="1">
    <name type="scientific">Rhizophora mucronata</name>
    <name type="common">Asiatic mangrove</name>
    <dbReference type="NCBI Taxonomy" id="61149"/>
    <lineage>
        <taxon>Eukaryota</taxon>
        <taxon>Viridiplantae</taxon>
        <taxon>Streptophyta</taxon>
        <taxon>Embryophyta</taxon>
        <taxon>Tracheophyta</taxon>
        <taxon>Spermatophyta</taxon>
        <taxon>Magnoliopsida</taxon>
        <taxon>eudicotyledons</taxon>
        <taxon>Gunneridae</taxon>
        <taxon>Pentapetalae</taxon>
        <taxon>rosids</taxon>
        <taxon>fabids</taxon>
        <taxon>Malpighiales</taxon>
        <taxon>Rhizophoraceae</taxon>
        <taxon>Rhizophora</taxon>
    </lineage>
</organism>
<proteinExistence type="predicted"/>
<reference evidence="1" key="1">
    <citation type="submission" date="2018-02" db="EMBL/GenBank/DDBJ databases">
        <title>Rhizophora mucronata_Transcriptome.</title>
        <authorList>
            <person name="Meera S.P."/>
            <person name="Sreeshan A."/>
            <person name="Augustine A."/>
        </authorList>
    </citation>
    <scope>NUCLEOTIDE SEQUENCE</scope>
    <source>
        <tissue evidence="1">Leaf</tissue>
    </source>
</reference>
<sequence length="50" mass="5981">MRAPQFLSNIKIKNNLTRRRVLGRELGQRSYNHFPLFHLITSNILFLRIS</sequence>
<protein>
    <submittedName>
        <fullName evidence="1">Uncharacterized protein</fullName>
    </submittedName>
</protein>
<dbReference type="EMBL" id="GGEC01071900">
    <property type="protein sequence ID" value="MBX52384.1"/>
    <property type="molecule type" value="Transcribed_RNA"/>
</dbReference>